<dbReference type="SUPFAM" id="SSF51971">
    <property type="entry name" value="Nucleotide-binding domain"/>
    <property type="match status" value="1"/>
</dbReference>
<dbReference type="PROSITE" id="PS00677">
    <property type="entry name" value="DAO"/>
    <property type="match status" value="1"/>
</dbReference>
<accession>A0ABP4YR58</accession>
<protein>
    <recommendedName>
        <fullName evidence="7">D-amino-acid oxidase</fullName>
        <ecNumber evidence="6">1.4.3.3</ecNumber>
    </recommendedName>
</protein>
<evidence type="ECO:0000256" key="2">
    <source>
        <dbReference type="ARBA" id="ARBA00006730"/>
    </source>
</evidence>
<keyword evidence="4" id="KW-0274">FAD</keyword>
<feature type="domain" description="FAD dependent oxidoreductase" evidence="9">
    <location>
        <begin position="3"/>
        <end position="319"/>
    </location>
</feature>
<evidence type="ECO:0000256" key="5">
    <source>
        <dbReference type="ARBA" id="ARBA00023002"/>
    </source>
</evidence>
<dbReference type="RefSeq" id="WP_344138398.1">
    <property type="nucleotide sequence ID" value="NZ_BAAALT010000247.1"/>
</dbReference>
<evidence type="ECO:0000256" key="1">
    <source>
        <dbReference type="ARBA" id="ARBA00001974"/>
    </source>
</evidence>
<dbReference type="InterPro" id="IPR006181">
    <property type="entry name" value="D-amino_acid_oxidase_CS"/>
</dbReference>
<evidence type="ECO:0000259" key="9">
    <source>
        <dbReference type="Pfam" id="PF01266"/>
    </source>
</evidence>
<evidence type="ECO:0000313" key="11">
    <source>
        <dbReference type="Proteomes" id="UP001500218"/>
    </source>
</evidence>
<sequence length="326" mass="35436">MVDALVIGAGVCGLTTAVVLAEQGVDVVVWAREPERTASWAAGAIWGPIDSRHPEVPRWSAVTRRALLDLEGPEAGIWQLYGLEASRDKVDLPDFLRDETGEIGSVLVPDIERFDGASTGPCLKGFAVAWRYAAPLINMPVYLAFLRQRLVAAGGRLEVRPVGRLQDDLPGRVVVNCSGAGAHDLVPDPSVEAVRGQLVVVENPGIGEFFAEHGGHEVNLTYIFPMNAEQVVLGSTFERHNRCPEPDRDIRQGIIDRCVSIYPQLVAAHVLDERVGFRCIRDRVRLEHERIAGRDVIHNYGHGSGGVSLSWGCAADVADHVRALLG</sequence>
<keyword evidence="11" id="KW-1185">Reference proteome</keyword>
<dbReference type="InterPro" id="IPR023209">
    <property type="entry name" value="DAO"/>
</dbReference>
<gene>
    <name evidence="10" type="ORF">GCM10009682_54160</name>
</gene>
<dbReference type="SUPFAM" id="SSF54373">
    <property type="entry name" value="FAD-linked reductases, C-terminal domain"/>
    <property type="match status" value="1"/>
</dbReference>
<evidence type="ECO:0000256" key="6">
    <source>
        <dbReference type="ARBA" id="ARBA00039101"/>
    </source>
</evidence>
<evidence type="ECO:0000313" key="10">
    <source>
        <dbReference type="EMBL" id="GAA1828216.1"/>
    </source>
</evidence>
<dbReference type="Proteomes" id="UP001500218">
    <property type="component" value="Unassembled WGS sequence"/>
</dbReference>
<comment type="catalytic activity">
    <reaction evidence="8">
        <text>a D-alpha-amino acid + O2 + H2O = a 2-oxocarboxylate + H2O2 + NH4(+)</text>
        <dbReference type="Rhea" id="RHEA:21816"/>
        <dbReference type="ChEBI" id="CHEBI:15377"/>
        <dbReference type="ChEBI" id="CHEBI:15379"/>
        <dbReference type="ChEBI" id="CHEBI:16240"/>
        <dbReference type="ChEBI" id="CHEBI:28938"/>
        <dbReference type="ChEBI" id="CHEBI:35179"/>
        <dbReference type="ChEBI" id="CHEBI:59871"/>
        <dbReference type="EC" id="1.4.3.3"/>
    </reaction>
    <physiologicalReaction direction="left-to-right" evidence="8">
        <dbReference type="Rhea" id="RHEA:21817"/>
    </physiologicalReaction>
</comment>
<dbReference type="InterPro" id="IPR006076">
    <property type="entry name" value="FAD-dep_OxRdtase"/>
</dbReference>
<reference evidence="11" key="1">
    <citation type="journal article" date="2019" name="Int. J. Syst. Evol. Microbiol.">
        <title>The Global Catalogue of Microorganisms (GCM) 10K type strain sequencing project: providing services to taxonomists for standard genome sequencing and annotation.</title>
        <authorList>
            <consortium name="The Broad Institute Genomics Platform"/>
            <consortium name="The Broad Institute Genome Sequencing Center for Infectious Disease"/>
            <person name="Wu L."/>
            <person name="Ma J."/>
        </authorList>
    </citation>
    <scope>NUCLEOTIDE SEQUENCE [LARGE SCALE GENOMIC DNA]</scope>
    <source>
        <strain evidence="11">JCM 13250</strain>
    </source>
</reference>
<dbReference type="EC" id="1.4.3.3" evidence="6"/>
<keyword evidence="5" id="KW-0560">Oxidoreductase</keyword>
<dbReference type="PANTHER" id="PTHR11530:SF11">
    <property type="entry name" value="D-ASPARTATE OXIDASE"/>
    <property type="match status" value="1"/>
</dbReference>
<evidence type="ECO:0000256" key="7">
    <source>
        <dbReference type="ARBA" id="ARBA00039751"/>
    </source>
</evidence>
<evidence type="ECO:0000256" key="3">
    <source>
        <dbReference type="ARBA" id="ARBA00022630"/>
    </source>
</evidence>
<name>A0ABP4YR58_9ACTN</name>
<evidence type="ECO:0000256" key="4">
    <source>
        <dbReference type="ARBA" id="ARBA00022827"/>
    </source>
</evidence>
<dbReference type="PANTHER" id="PTHR11530">
    <property type="entry name" value="D-AMINO ACID OXIDASE"/>
    <property type="match status" value="1"/>
</dbReference>
<evidence type="ECO:0000256" key="8">
    <source>
        <dbReference type="ARBA" id="ARBA00049547"/>
    </source>
</evidence>
<dbReference type="Gene3D" id="3.40.50.720">
    <property type="entry name" value="NAD(P)-binding Rossmann-like Domain"/>
    <property type="match status" value="1"/>
</dbReference>
<dbReference type="Pfam" id="PF01266">
    <property type="entry name" value="DAO"/>
    <property type="match status" value="1"/>
</dbReference>
<comment type="cofactor">
    <cofactor evidence="1">
        <name>FAD</name>
        <dbReference type="ChEBI" id="CHEBI:57692"/>
    </cofactor>
</comment>
<comment type="caution">
    <text evidence="10">The sequence shown here is derived from an EMBL/GenBank/DDBJ whole genome shotgun (WGS) entry which is preliminary data.</text>
</comment>
<proteinExistence type="inferred from homology"/>
<dbReference type="EMBL" id="BAAALT010000247">
    <property type="protein sequence ID" value="GAA1828216.1"/>
    <property type="molecule type" value="Genomic_DNA"/>
</dbReference>
<dbReference type="PIRSF" id="PIRSF000189">
    <property type="entry name" value="D-aa_oxidase"/>
    <property type="match status" value="1"/>
</dbReference>
<comment type="similarity">
    <text evidence="2">Belongs to the DAMOX/DASOX family.</text>
</comment>
<organism evidence="10 11">
    <name type="scientific">Luedemannella flava</name>
    <dbReference type="NCBI Taxonomy" id="349316"/>
    <lineage>
        <taxon>Bacteria</taxon>
        <taxon>Bacillati</taxon>
        <taxon>Actinomycetota</taxon>
        <taxon>Actinomycetes</taxon>
        <taxon>Micromonosporales</taxon>
        <taxon>Micromonosporaceae</taxon>
        <taxon>Luedemannella</taxon>
    </lineage>
</organism>
<dbReference type="Gene3D" id="3.30.9.10">
    <property type="entry name" value="D-Amino Acid Oxidase, subunit A, domain 2"/>
    <property type="match status" value="1"/>
</dbReference>
<keyword evidence="3" id="KW-0285">Flavoprotein</keyword>